<feature type="compositionally biased region" description="Polar residues" evidence="4">
    <location>
        <begin position="831"/>
        <end position="849"/>
    </location>
</feature>
<dbReference type="Proteomes" id="UP000694892">
    <property type="component" value="Chromosome 1S"/>
</dbReference>
<dbReference type="Pfam" id="PF00621">
    <property type="entry name" value="RhoGEF"/>
    <property type="match status" value="1"/>
</dbReference>
<dbReference type="AlphaFoldDB" id="A0A974DVB7"/>
<dbReference type="Pfam" id="PF00617">
    <property type="entry name" value="RasGEF"/>
    <property type="match status" value="1"/>
</dbReference>
<dbReference type="OMA" id="GHGSPPX"/>
<evidence type="ECO:0008006" key="11">
    <source>
        <dbReference type="Google" id="ProtNLM"/>
    </source>
</evidence>
<dbReference type="EMBL" id="CM004467">
    <property type="protein sequence ID" value="OCT98618.1"/>
    <property type="molecule type" value="Genomic_DNA"/>
</dbReference>
<evidence type="ECO:0000313" key="10">
    <source>
        <dbReference type="Proteomes" id="UP000694892"/>
    </source>
</evidence>
<dbReference type="InterPro" id="IPR001895">
    <property type="entry name" value="RASGEF_cat_dom"/>
</dbReference>
<dbReference type="PROSITE" id="PS50003">
    <property type="entry name" value="PH_DOMAIN"/>
    <property type="match status" value="2"/>
</dbReference>
<feature type="region of interest" description="Disordered" evidence="4">
    <location>
        <begin position="708"/>
        <end position="730"/>
    </location>
</feature>
<dbReference type="InterPro" id="IPR000219">
    <property type="entry name" value="DH_dom"/>
</dbReference>
<protein>
    <recommendedName>
        <fullName evidence="11">Ras-specific guanine nucleotide-releasing factor 2</fullName>
    </recommendedName>
</protein>
<dbReference type="GO" id="GO:0007265">
    <property type="term" value="P:Ras protein signal transduction"/>
    <property type="evidence" value="ECO:0007669"/>
    <property type="project" value="TreeGrafter"/>
</dbReference>
<feature type="domain" description="DH" evidence="7">
    <location>
        <begin position="239"/>
        <end position="425"/>
    </location>
</feature>
<feature type="compositionally biased region" description="Polar residues" evidence="4">
    <location>
        <begin position="784"/>
        <end position="793"/>
    </location>
</feature>
<dbReference type="PROSITE" id="PS50096">
    <property type="entry name" value="IQ"/>
    <property type="match status" value="1"/>
</dbReference>
<dbReference type="SUPFAM" id="SSF48065">
    <property type="entry name" value="DBL homology domain (DH-domain)"/>
    <property type="match status" value="1"/>
</dbReference>
<dbReference type="Gene3D" id="1.20.870.10">
    <property type="entry name" value="Son of sevenless (SoS) protein Chain: S domain 1"/>
    <property type="match status" value="1"/>
</dbReference>
<evidence type="ECO:0000259" key="7">
    <source>
        <dbReference type="PROSITE" id="PS50010"/>
    </source>
</evidence>
<dbReference type="InterPro" id="IPR035899">
    <property type="entry name" value="DBL_dom_sf"/>
</dbReference>
<dbReference type="InterPro" id="IPR011993">
    <property type="entry name" value="PH-like_dom_sf"/>
</dbReference>
<dbReference type="Gene3D" id="2.30.29.30">
    <property type="entry name" value="Pleckstrin-homology domain (PH domain)/Phosphotyrosine-binding domain (PTB)"/>
    <property type="match status" value="2"/>
</dbReference>
<dbReference type="SUPFAM" id="SSF48366">
    <property type="entry name" value="Ras GEF"/>
    <property type="match status" value="1"/>
</dbReference>
<feature type="domain" description="PH" evidence="5">
    <location>
        <begin position="466"/>
        <end position="584"/>
    </location>
</feature>
<dbReference type="PANTHER" id="PTHR23113:SF187">
    <property type="entry name" value="RAS-SPECIFIC GUANINE NUCLEOTIDE-RELEASING FACTOR 2"/>
    <property type="match status" value="1"/>
</dbReference>
<dbReference type="Gene3D" id="1.20.900.10">
    <property type="entry name" value="Dbl homology (DH) domain"/>
    <property type="match status" value="1"/>
</dbReference>
<dbReference type="PANTHER" id="PTHR23113">
    <property type="entry name" value="GUANINE NUCLEOTIDE EXCHANGE FACTOR"/>
    <property type="match status" value="1"/>
</dbReference>
<dbReference type="GO" id="GO:0005085">
    <property type="term" value="F:guanyl-nucleotide exchange factor activity"/>
    <property type="evidence" value="ECO:0007669"/>
    <property type="project" value="UniProtKB-KW"/>
</dbReference>
<dbReference type="SMART" id="SM00325">
    <property type="entry name" value="RhoGEF"/>
    <property type="match status" value="1"/>
</dbReference>
<dbReference type="FunFam" id="2.30.29.30:FF:000176">
    <property type="entry name" value="ras-specific guanine nucleotide-releasing factor 1 isoform X2"/>
    <property type="match status" value="1"/>
</dbReference>
<feature type="region of interest" description="Disordered" evidence="4">
    <location>
        <begin position="753"/>
        <end position="802"/>
    </location>
</feature>
<accession>A0A974DVB7</accession>
<dbReference type="PROSITE" id="PS50212">
    <property type="entry name" value="RASGEF_NTER"/>
    <property type="match status" value="1"/>
</dbReference>
<feature type="compositionally biased region" description="Low complexity" evidence="4">
    <location>
        <begin position="753"/>
        <end position="767"/>
    </location>
</feature>
<feature type="coiled-coil region" evidence="3">
    <location>
        <begin position="147"/>
        <end position="184"/>
    </location>
</feature>
<dbReference type="PROSITE" id="PS50010">
    <property type="entry name" value="DH_2"/>
    <property type="match status" value="1"/>
</dbReference>
<dbReference type="SMART" id="SM00229">
    <property type="entry name" value="RasGEFN"/>
    <property type="match status" value="1"/>
</dbReference>
<evidence type="ECO:0000256" key="2">
    <source>
        <dbReference type="PROSITE-ProRule" id="PRU00168"/>
    </source>
</evidence>
<reference evidence="10" key="1">
    <citation type="journal article" date="2016" name="Nature">
        <title>Genome evolution in the allotetraploid frog Xenopus laevis.</title>
        <authorList>
            <person name="Session A.M."/>
            <person name="Uno Y."/>
            <person name="Kwon T."/>
            <person name="Chapman J.A."/>
            <person name="Toyoda A."/>
            <person name="Takahashi S."/>
            <person name="Fukui A."/>
            <person name="Hikosaka A."/>
            <person name="Suzuki A."/>
            <person name="Kondo M."/>
            <person name="van Heeringen S.J."/>
            <person name="Quigley I."/>
            <person name="Heinz S."/>
            <person name="Ogino H."/>
            <person name="Ochi H."/>
            <person name="Hellsten U."/>
            <person name="Lyons J.B."/>
            <person name="Simakov O."/>
            <person name="Putnam N."/>
            <person name="Stites J."/>
            <person name="Kuroki Y."/>
            <person name="Tanaka T."/>
            <person name="Michiue T."/>
            <person name="Watanabe M."/>
            <person name="Bogdanovic O."/>
            <person name="Lister R."/>
            <person name="Georgiou G."/>
            <person name="Paranjpe S.S."/>
            <person name="van Kruijsbergen I."/>
            <person name="Shu S."/>
            <person name="Carlson J."/>
            <person name="Kinoshita T."/>
            <person name="Ohta Y."/>
            <person name="Mawaribuchi S."/>
            <person name="Jenkins J."/>
            <person name="Grimwood J."/>
            <person name="Schmutz J."/>
            <person name="Mitros T."/>
            <person name="Mozaffari S.V."/>
            <person name="Suzuki Y."/>
            <person name="Haramoto Y."/>
            <person name="Yamamoto T.S."/>
            <person name="Takagi C."/>
            <person name="Heald R."/>
            <person name="Miller K."/>
            <person name="Haudenschild C."/>
            <person name="Kitzman J."/>
            <person name="Nakayama T."/>
            <person name="Izutsu Y."/>
            <person name="Robert J."/>
            <person name="Fortriede J."/>
            <person name="Burns K."/>
            <person name="Lotay V."/>
            <person name="Karimi K."/>
            <person name="Yasuoka Y."/>
            <person name="Dichmann D.S."/>
            <person name="Flajnik M.F."/>
            <person name="Houston D.W."/>
            <person name="Shendure J."/>
            <person name="DuPasquier L."/>
            <person name="Vize P.D."/>
            <person name="Zorn A.M."/>
            <person name="Ito M."/>
            <person name="Marcotte E.M."/>
            <person name="Wallingford J.B."/>
            <person name="Ito Y."/>
            <person name="Asashima M."/>
            <person name="Ueno N."/>
            <person name="Matsuda Y."/>
            <person name="Veenstra G.J."/>
            <person name="Fujiyama A."/>
            <person name="Harland R.M."/>
            <person name="Taira M."/>
            <person name="Rokhsar D.S."/>
        </authorList>
    </citation>
    <scope>NUCLEOTIDE SEQUENCE [LARGE SCALE GENOMIC DNA]</scope>
    <source>
        <strain evidence="10">J</strain>
    </source>
</reference>
<dbReference type="Pfam" id="PF00618">
    <property type="entry name" value="RasGEF_N"/>
    <property type="match status" value="1"/>
</dbReference>
<dbReference type="InterPro" id="IPR008937">
    <property type="entry name" value="Ras-like_GEF"/>
</dbReference>
<dbReference type="PROSITE" id="PS50009">
    <property type="entry name" value="RASGEF_CAT"/>
    <property type="match status" value="1"/>
</dbReference>
<dbReference type="GO" id="GO:0005886">
    <property type="term" value="C:plasma membrane"/>
    <property type="evidence" value="ECO:0007669"/>
    <property type="project" value="TreeGrafter"/>
</dbReference>
<evidence type="ECO:0000256" key="1">
    <source>
        <dbReference type="ARBA" id="ARBA00022658"/>
    </source>
</evidence>
<dbReference type="FunFam" id="1.20.870.10:FF:000004">
    <property type="entry name" value="Ras-specific guanine nucleotide-releasing factor 1 isoform 2"/>
    <property type="match status" value="1"/>
</dbReference>
<dbReference type="InterPro" id="IPR036964">
    <property type="entry name" value="RASGEF_cat_dom_sf"/>
</dbReference>
<dbReference type="InterPro" id="IPR001849">
    <property type="entry name" value="PH_domain"/>
</dbReference>
<sequence>MQKSLRLNEGHALYLALLARKEGNQRGFLSKKATETSRWHDKWFALYQNVLFYFDSEQSGRPSGVYLLEGCSCERVIAPLVASGGKDTMEKQHYFTVNFGHEGQKPLELRCEEESDQDEWVEAIHQASYSDVLIEREVLMQKYIHLVQIVETEKIAANQLRQQLEDQDTEIERLKSEIVALNKTKDRMRPYQMNQEDEDPDIKKIKKVQSFMRGWLCRRKWKTIVQDYICSPHAESMRKRNQIVFNMVEAEAEYVHQLYILINCFLRPLRMAASSKKPPISHDDVSSIFLNSETIMFLHEIFHQGLKARINNWPTLILADLFDILLPMLNIYQEFVRNHQYSLQVLANCKQNRDFDKLLKQYETNPACEGRMLETFLTYPMFQIPRYIITLHELLAHTPHEHIERKSLDFAQSKLEELSRIMHDEVSDTENIRKNLSIERMIVEGCDILLDTSQTFVRQGTLIQVPSVERGKLSKVRLGPLSLKREGERQCFLFTKHFLICTRSSGGKLHLLKTGGVLSLIECTLIEEPDIGEDESKGTGYVFGHLDFKIVVESVDSPPFTVVLLAPSRQEKAAWTSDISQCVENIRCNGLMSNVFEENSKVTVPHMIRSDARLHKDDVDICFSRTLNSCKVPQIRYASVERLLERLTDLRFLSIDFLNTFLHTYRIFTTAFVVLEKLADIYKRPVTSIPLRSLELFFATTQNISDGKSPHLCRKLSSPPPMSLSRTSSPIRARKLSLNSPLNLRIGALDLSTSSSTSSPTSVFSPATSPPPTTAKVPLDLSKGLSSPEQSPGSIDENSENPRIDLCNKLRRSIRRAAVLESVSLDRTIIESSQSTDTAENSPSRSPSTPRHLRYRPTGVQASDNQRGCSVSPASAFAIATAGAGHGSPPVEDFELNHVIKMNVVNLLEDVLRDHDLLPQERKAATNILSALSQEEQDDCHLVLEDIINMSESPSSECLETLSAMELAEQISLLDHIVFRSIPYQEFLGQGWMKPDKSERTPYIMKTSQHFNDMSNLVASEIMKHPDVPSRASSIEKWVVVAEICRCMHNYNGVLEITSALNRSAVYRLKKTWAKVSKQTKALMDKLQKTVSSEGRFKNLRETLKNCNPPSVPYLGMYLTDLAFIEEGTPNFTEEGLVNFSKMRMISHIIREIRQFQQTPYRIEHQPKVTQFLLNKSCILDEDNLYELSLRIEPRLPA</sequence>
<dbReference type="FunFam" id="1.20.900.10:FF:000005">
    <property type="entry name" value="Ras-specific guanine nucleotide-releasing factor 1 isoform 2"/>
    <property type="match status" value="1"/>
</dbReference>
<name>A0A974DVB7_XENLA</name>
<dbReference type="InterPro" id="IPR023578">
    <property type="entry name" value="Ras_GEF_dom_sf"/>
</dbReference>
<keyword evidence="3" id="KW-0175">Coiled coil</keyword>
<dbReference type="Gene3D" id="1.10.840.10">
    <property type="entry name" value="Ras guanine-nucleotide exchange factors catalytic domain"/>
    <property type="match status" value="1"/>
</dbReference>
<evidence type="ECO:0000259" key="6">
    <source>
        <dbReference type="PROSITE" id="PS50009"/>
    </source>
</evidence>
<dbReference type="FunFam" id="1.10.840.10:FF:000004">
    <property type="entry name" value="ras-specific guanine nucleotide-releasing factor 2 isoform X1"/>
    <property type="match status" value="1"/>
</dbReference>
<dbReference type="FunFam" id="2.30.29.30:FF:000117">
    <property type="entry name" value="ras-specific guanine nucleotide-releasing factor 1 isoform X2"/>
    <property type="match status" value="1"/>
</dbReference>
<dbReference type="CDD" id="cd13261">
    <property type="entry name" value="PH_RasGRF1_2"/>
    <property type="match status" value="1"/>
</dbReference>
<feature type="domain" description="Ras-GEF" evidence="6">
    <location>
        <begin position="963"/>
        <end position="1195"/>
    </location>
</feature>
<evidence type="ECO:0000256" key="4">
    <source>
        <dbReference type="SAM" id="MobiDB-lite"/>
    </source>
</evidence>
<feature type="domain" description="PH" evidence="5">
    <location>
        <begin position="22"/>
        <end position="129"/>
    </location>
</feature>
<organism evidence="9 10">
    <name type="scientific">Xenopus laevis</name>
    <name type="common">African clawed frog</name>
    <dbReference type="NCBI Taxonomy" id="8355"/>
    <lineage>
        <taxon>Eukaryota</taxon>
        <taxon>Metazoa</taxon>
        <taxon>Chordata</taxon>
        <taxon>Craniata</taxon>
        <taxon>Vertebrata</taxon>
        <taxon>Euteleostomi</taxon>
        <taxon>Amphibia</taxon>
        <taxon>Batrachia</taxon>
        <taxon>Anura</taxon>
        <taxon>Pipoidea</taxon>
        <taxon>Pipidae</taxon>
        <taxon>Xenopodinae</taxon>
        <taxon>Xenopus</taxon>
        <taxon>Xenopus</taxon>
    </lineage>
</organism>
<dbReference type="SUPFAM" id="SSF50729">
    <property type="entry name" value="PH domain-like"/>
    <property type="match status" value="2"/>
</dbReference>
<dbReference type="SMART" id="SM00147">
    <property type="entry name" value="RasGEF"/>
    <property type="match status" value="1"/>
</dbReference>
<dbReference type="CDD" id="cd00160">
    <property type="entry name" value="RhoGEF"/>
    <property type="match status" value="1"/>
</dbReference>
<feature type="region of interest" description="Disordered" evidence="4">
    <location>
        <begin position="831"/>
        <end position="867"/>
    </location>
</feature>
<dbReference type="SMART" id="SM00233">
    <property type="entry name" value="PH"/>
    <property type="match status" value="2"/>
</dbReference>
<evidence type="ECO:0000259" key="8">
    <source>
        <dbReference type="PROSITE" id="PS50212"/>
    </source>
</evidence>
<dbReference type="PROSITE" id="PS00720">
    <property type="entry name" value="RASGEF"/>
    <property type="match status" value="1"/>
</dbReference>
<evidence type="ECO:0000259" key="5">
    <source>
        <dbReference type="PROSITE" id="PS50003"/>
    </source>
</evidence>
<evidence type="ECO:0000256" key="3">
    <source>
        <dbReference type="SAM" id="Coils"/>
    </source>
</evidence>
<dbReference type="InterPro" id="IPR000651">
    <property type="entry name" value="Ras-like_Gua-exchang_fac_N"/>
</dbReference>
<dbReference type="CDD" id="cd00155">
    <property type="entry name" value="RasGEF"/>
    <property type="match status" value="1"/>
</dbReference>
<evidence type="ECO:0000313" key="9">
    <source>
        <dbReference type="EMBL" id="OCT98618.1"/>
    </source>
</evidence>
<proteinExistence type="predicted"/>
<keyword evidence="1 2" id="KW-0344">Guanine-nucleotide releasing factor</keyword>
<dbReference type="Pfam" id="PF00169">
    <property type="entry name" value="PH"/>
    <property type="match status" value="1"/>
</dbReference>
<feature type="domain" description="N-terminal Ras-GEF" evidence="8">
    <location>
        <begin position="631"/>
        <end position="743"/>
    </location>
</feature>
<gene>
    <name evidence="9" type="ORF">XELAEV_18010854mg</name>
</gene>
<dbReference type="InterPro" id="IPR019804">
    <property type="entry name" value="Ras_G-nucl-exch_fac_CS"/>
</dbReference>